<dbReference type="AlphaFoldDB" id="A0AB73A9A8"/>
<name>A0AB73A9A8_ENTFC</name>
<organism evidence="1 2">
    <name type="scientific">Enterococcus faecium SD2A-2</name>
    <dbReference type="NCBI Taxonomy" id="1244154"/>
    <lineage>
        <taxon>Bacteria</taxon>
        <taxon>Bacillati</taxon>
        <taxon>Bacillota</taxon>
        <taxon>Bacilli</taxon>
        <taxon>Lactobacillales</taxon>
        <taxon>Enterococcaceae</taxon>
        <taxon>Enterococcus</taxon>
    </lineage>
</organism>
<comment type="caution">
    <text evidence="1">The sequence shown here is derived from an EMBL/GenBank/DDBJ whole genome shotgun (WGS) entry which is preliminary data.</text>
</comment>
<evidence type="ECO:0000313" key="1">
    <source>
        <dbReference type="EMBL" id="EPI12574.1"/>
    </source>
</evidence>
<gene>
    <name evidence="1" type="ORF">D356_01473</name>
</gene>
<accession>A0AB73A9A8</accession>
<dbReference type="EMBL" id="ATIT01000090">
    <property type="protein sequence ID" value="EPI12574.1"/>
    <property type="molecule type" value="Genomic_DNA"/>
</dbReference>
<evidence type="ECO:0000313" key="2">
    <source>
        <dbReference type="Proteomes" id="UP000014622"/>
    </source>
</evidence>
<protein>
    <submittedName>
        <fullName evidence="1">Uncharacterized protein</fullName>
    </submittedName>
</protein>
<dbReference type="Proteomes" id="UP000014622">
    <property type="component" value="Unassembled WGS sequence"/>
</dbReference>
<sequence length="64" mass="7574">MSSLPKEVVNVPEAIVVSVRLYIPNFVVIDNNKWIKLSRIKNNNNEKVITEKACNFFLWKKRER</sequence>
<proteinExistence type="predicted"/>
<reference evidence="1 2" key="1">
    <citation type="submission" date="2013-06" db="EMBL/GenBank/DDBJ databases">
        <authorList>
            <person name="Weinstock G."/>
            <person name="Sodergren E."/>
            <person name="Lobos E.A."/>
            <person name="Fulton L."/>
            <person name="Fulton R."/>
            <person name="Courtney L."/>
            <person name="Fronick C."/>
            <person name="O'Laughlin M."/>
            <person name="Godfrey J."/>
            <person name="Wilson R.M."/>
            <person name="Miner T."/>
            <person name="Farmer C."/>
            <person name="Delehaunty K."/>
            <person name="Cordes M."/>
            <person name="Minx P."/>
            <person name="Tomlinson C."/>
            <person name="Chen J."/>
            <person name="Wollam A."/>
            <person name="Pepin K.H."/>
            <person name="Bhonagiri V."/>
            <person name="Zhang X."/>
            <person name="Warren W."/>
            <person name="Mitreva M."/>
            <person name="Mardis E.R."/>
            <person name="Wilson R.K."/>
        </authorList>
    </citation>
    <scope>NUCLEOTIDE SEQUENCE [LARGE SCALE GENOMIC DNA]</scope>
    <source>
        <strain evidence="1 2">SD2A-2</strain>
    </source>
</reference>